<dbReference type="PANTHER" id="PTHR11926">
    <property type="entry name" value="GLUCOSYL/GLUCURONOSYL TRANSFERASES"/>
    <property type="match status" value="1"/>
</dbReference>
<comment type="similarity">
    <text evidence="1">Belongs to the UDP-glycosyltransferase family.</text>
</comment>
<dbReference type="EMBL" id="JBCGBO010000025">
    <property type="protein sequence ID" value="KAK9176148.1"/>
    <property type="molecule type" value="Genomic_DNA"/>
</dbReference>
<sequence length="566" mass="63142">MERQEQQKASRLVFVLYPSQGHINPMLQLATILHSKGFSITIIHPKFNSPNSSNYPEFTFIPISDNLPESQDSFGDIFGIVSALNKNCEGPLTECIQQMLKAEDPQDRLSCIVYDSVMHFSQSVADHLKLPGISVRTGPAATMFAFAVCPRLDEQGYISFLESMSLDGKSDLLSLLLKELAFSMKKFTAHGLLEFRAAVTDSVQRCSALIFNTVDFIEQEALTKVQELFSASAFTIGPFHKLAPTISSSLLKEDSHCISWLNKQAPKSVIYVSFGSIASIDEKELLETAWGLANCEQPFLWVVRPGLVRGSNCLELLPINFQDSVGERGCIVEWAPQKEVLANDAAGGFWSHCGWNSTLESICEGIPMLCRPFFGDQNVNRRYVCDVWNVGLELEEFERGKIEKAIKTLMVDTEGEEMRKKATHLKEKVGLSLKEVADTRFISPNPSNYPNFDFLLIVGGFISSNPSFGDLLASILLLYHNSKAPFQQCSTLLMEQQKARAEVISCILHDKITYFSKAVSAWSFSAAQYNSRKAIPQQGLGLKDIMPEFHPLRLTDLPSSKFESLE</sequence>
<evidence type="ECO:0008006" key="6">
    <source>
        <dbReference type="Google" id="ProtNLM"/>
    </source>
</evidence>
<dbReference type="FunFam" id="3.40.50.2000:FF:000040">
    <property type="entry name" value="UDP-glycosyltransferase 76C1"/>
    <property type="match status" value="1"/>
</dbReference>
<dbReference type="FunFam" id="3.40.50.2000:FF:000120">
    <property type="entry name" value="UDP-glycosyltransferase 76C1"/>
    <property type="match status" value="1"/>
</dbReference>
<dbReference type="PANTHER" id="PTHR11926:SF1047">
    <property type="entry name" value="UDP-GLUCOSE IRIDOID GLUCOSYLTRANSFERASE-LIKE ISOFORM X1"/>
    <property type="match status" value="1"/>
</dbReference>
<organism evidence="4 5">
    <name type="scientific">Citrus x changshan-huyou</name>
    <dbReference type="NCBI Taxonomy" id="2935761"/>
    <lineage>
        <taxon>Eukaryota</taxon>
        <taxon>Viridiplantae</taxon>
        <taxon>Streptophyta</taxon>
        <taxon>Embryophyta</taxon>
        <taxon>Tracheophyta</taxon>
        <taxon>Spermatophyta</taxon>
        <taxon>Magnoliopsida</taxon>
        <taxon>eudicotyledons</taxon>
        <taxon>Gunneridae</taxon>
        <taxon>Pentapetalae</taxon>
        <taxon>rosids</taxon>
        <taxon>malvids</taxon>
        <taxon>Sapindales</taxon>
        <taxon>Rutaceae</taxon>
        <taxon>Aurantioideae</taxon>
        <taxon>Citrus</taxon>
    </lineage>
</organism>
<evidence type="ECO:0000313" key="5">
    <source>
        <dbReference type="Proteomes" id="UP001428341"/>
    </source>
</evidence>
<reference evidence="4 5" key="1">
    <citation type="submission" date="2024-05" db="EMBL/GenBank/DDBJ databases">
        <title>Haplotype-resolved chromosome-level genome assembly of Huyou (Citrus changshanensis).</title>
        <authorList>
            <person name="Miao C."/>
            <person name="Chen W."/>
            <person name="Wu Y."/>
            <person name="Wang L."/>
            <person name="Zhao S."/>
            <person name="Grierson D."/>
            <person name="Xu C."/>
            <person name="Chen K."/>
        </authorList>
    </citation>
    <scope>NUCLEOTIDE SEQUENCE [LARGE SCALE GENOMIC DNA]</scope>
    <source>
        <strain evidence="4">01-14</strain>
        <tissue evidence="4">Leaf</tissue>
    </source>
</reference>
<dbReference type="Pfam" id="PF00201">
    <property type="entry name" value="UDPGT"/>
    <property type="match status" value="1"/>
</dbReference>
<dbReference type="InterPro" id="IPR002213">
    <property type="entry name" value="UDP_glucos_trans"/>
</dbReference>
<evidence type="ECO:0000256" key="2">
    <source>
        <dbReference type="ARBA" id="ARBA00022676"/>
    </source>
</evidence>
<protein>
    <recommendedName>
        <fullName evidence="6">UDP-glucose iridoid glucosyltransferase-like</fullName>
    </recommendedName>
</protein>
<evidence type="ECO:0000256" key="3">
    <source>
        <dbReference type="ARBA" id="ARBA00022679"/>
    </source>
</evidence>
<dbReference type="AlphaFoldDB" id="A0AAP0Q9W4"/>
<keyword evidence="5" id="KW-1185">Reference proteome</keyword>
<name>A0AAP0Q9W4_9ROSI</name>
<gene>
    <name evidence="4" type="ORF">WN944_028161</name>
</gene>
<accession>A0AAP0Q9W4</accession>
<keyword evidence="2" id="KW-0328">Glycosyltransferase</keyword>
<keyword evidence="3" id="KW-0808">Transferase</keyword>
<dbReference type="Proteomes" id="UP001428341">
    <property type="component" value="Unassembled WGS sequence"/>
</dbReference>
<dbReference type="GO" id="GO:0080044">
    <property type="term" value="F:quercetin 7-O-glucosyltransferase activity"/>
    <property type="evidence" value="ECO:0007669"/>
    <property type="project" value="TreeGrafter"/>
</dbReference>
<proteinExistence type="inferred from homology"/>
<evidence type="ECO:0000313" key="4">
    <source>
        <dbReference type="EMBL" id="KAK9176148.1"/>
    </source>
</evidence>
<evidence type="ECO:0000256" key="1">
    <source>
        <dbReference type="ARBA" id="ARBA00009995"/>
    </source>
</evidence>
<dbReference type="CDD" id="cd03784">
    <property type="entry name" value="GT1_Gtf-like"/>
    <property type="match status" value="1"/>
</dbReference>
<dbReference type="SUPFAM" id="SSF53756">
    <property type="entry name" value="UDP-Glycosyltransferase/glycogen phosphorylase"/>
    <property type="match status" value="1"/>
</dbReference>
<dbReference type="Gene3D" id="3.40.50.2000">
    <property type="entry name" value="Glycogen Phosphorylase B"/>
    <property type="match status" value="2"/>
</dbReference>
<dbReference type="GO" id="GO:0080043">
    <property type="term" value="F:quercetin 3-O-glucosyltransferase activity"/>
    <property type="evidence" value="ECO:0007669"/>
    <property type="project" value="TreeGrafter"/>
</dbReference>
<comment type="caution">
    <text evidence="4">The sequence shown here is derived from an EMBL/GenBank/DDBJ whole genome shotgun (WGS) entry which is preliminary data.</text>
</comment>